<organism evidence="1 3">
    <name type="scientific">Collimonas pratensis</name>
    <dbReference type="NCBI Taxonomy" id="279113"/>
    <lineage>
        <taxon>Bacteria</taxon>
        <taxon>Pseudomonadati</taxon>
        <taxon>Pseudomonadota</taxon>
        <taxon>Betaproteobacteria</taxon>
        <taxon>Burkholderiales</taxon>
        <taxon>Oxalobacteraceae</taxon>
        <taxon>Collimonas</taxon>
    </lineage>
</organism>
<dbReference type="AlphaFoldDB" id="A0A127QBB1"/>
<evidence type="ECO:0000313" key="2">
    <source>
        <dbReference type="EMBL" id="AMP16874.1"/>
    </source>
</evidence>
<sequence>MNNQRQKRTYLLSPLTPIQSGLAAFSLEKSKIICNRIPTPA</sequence>
<keyword evidence="4" id="KW-1185">Reference proteome</keyword>
<reference evidence="3 4" key="1">
    <citation type="submission" date="2015-11" db="EMBL/GenBank/DDBJ databases">
        <title>Exploring the genomic traits of fungus-feeding bacterial genus Collimonas.</title>
        <authorList>
            <person name="Song C."/>
            <person name="Schmidt R."/>
            <person name="de Jager V."/>
            <person name="Krzyzanowska D."/>
            <person name="Jongedijk E."/>
            <person name="Cankar K."/>
            <person name="Beekwilder J."/>
            <person name="van Veen A."/>
            <person name="de Boer W."/>
            <person name="van Veen J.A."/>
            <person name="Garbeva P."/>
        </authorList>
    </citation>
    <scope>NUCLEOTIDE SEQUENCE [LARGE SCALE GENOMIC DNA]</scope>
    <source>
        <strain evidence="2 4">Ter291</strain>
        <strain evidence="1 3">Ter91</strain>
    </source>
</reference>
<protein>
    <submittedName>
        <fullName evidence="1">Uncharacterized protein</fullName>
    </submittedName>
</protein>
<dbReference type="Proteomes" id="UP000074561">
    <property type="component" value="Chromosome"/>
</dbReference>
<dbReference type="EMBL" id="CP013236">
    <property type="protein sequence ID" value="AMP16874.1"/>
    <property type="molecule type" value="Genomic_DNA"/>
</dbReference>
<accession>A0A127QBB1</accession>
<name>A0A127QBB1_9BURK</name>
<evidence type="ECO:0000313" key="3">
    <source>
        <dbReference type="Proteomes" id="UP000074561"/>
    </source>
</evidence>
<dbReference type="Proteomes" id="UP000074914">
    <property type="component" value="Chromosome"/>
</dbReference>
<evidence type="ECO:0000313" key="4">
    <source>
        <dbReference type="Proteomes" id="UP000074914"/>
    </source>
</evidence>
<dbReference type="KEGG" id="cpra:CPter91_4839"/>
<dbReference type="EMBL" id="CP013234">
    <property type="protein sequence ID" value="AMP07135.1"/>
    <property type="molecule type" value="Genomic_DNA"/>
</dbReference>
<proteinExistence type="predicted"/>
<gene>
    <name evidence="2" type="ORF">CPter291_4653</name>
    <name evidence="1" type="ORF">CPter91_4839</name>
</gene>
<evidence type="ECO:0000313" key="1">
    <source>
        <dbReference type="EMBL" id="AMP07135.1"/>
    </source>
</evidence>